<proteinExistence type="predicted"/>
<keyword evidence="13" id="KW-1185">Reference proteome</keyword>
<feature type="transmembrane region" description="Helical" evidence="10">
    <location>
        <begin position="9"/>
        <end position="31"/>
    </location>
</feature>
<dbReference type="InterPro" id="IPR036890">
    <property type="entry name" value="HATPase_C_sf"/>
</dbReference>
<protein>
    <recommendedName>
        <fullName evidence="3">histidine kinase</fullName>
        <ecNumber evidence="3">2.7.13.3</ecNumber>
    </recommendedName>
</protein>
<keyword evidence="9" id="KW-0902">Two-component regulatory system</keyword>
<keyword evidence="5" id="KW-0808">Transferase</keyword>
<sequence>MFKKLRNHFLLINITIISFVMITALAVIYSITYKKVQSEIEEKLRPLEVMNQMVTTNGPIEDSKNIKFQNAQVLVNRSLSFVSRVDKTGKMISVDSYLNLSNQIYQKLSILAWENKEKYAIIDAYGKKWAYSKIPLISNQVNTFHDGNVVSSKVEENKGEGSSIAFLDVTSSYQMLQELLTTLIIVGIGMVVAIFCMSLYFANRAIQPIEESWEKQKQFIAHASHELKTPLAIISANTDAILVSRENTIEQSKKWFDHIREEIASMSKLINGLLYLAKTEDTTIRTAYRTFNFSNMVNNVILSMEAVAFENQVHLRHQIEPNIKMKGDPDQIKQLLIILLDNAIKYTNKNGHISISVCSNFRQVIYSIRNTGQGIKKEELTKIFDRFYRTDASRVNANGYGLGLAVAKAIIDRHQGKIAVESVENKHTTFTFKFRIIHE</sequence>
<evidence type="ECO:0000259" key="11">
    <source>
        <dbReference type="PROSITE" id="PS50109"/>
    </source>
</evidence>
<dbReference type="GO" id="GO:0016036">
    <property type="term" value="P:cellular response to phosphate starvation"/>
    <property type="evidence" value="ECO:0007669"/>
    <property type="project" value="TreeGrafter"/>
</dbReference>
<comment type="subcellular location">
    <subcellularLocation>
        <location evidence="2">Cell membrane</location>
        <topology evidence="2">Multi-pass membrane protein</topology>
    </subcellularLocation>
</comment>
<keyword evidence="6" id="KW-0547">Nucleotide-binding</keyword>
<dbReference type="FunFam" id="3.30.565.10:FF:000006">
    <property type="entry name" value="Sensor histidine kinase WalK"/>
    <property type="match status" value="1"/>
</dbReference>
<dbReference type="Gene3D" id="3.30.565.10">
    <property type="entry name" value="Histidine kinase-like ATPase, C-terminal domain"/>
    <property type="match status" value="1"/>
</dbReference>
<dbReference type="InterPro" id="IPR003661">
    <property type="entry name" value="HisK_dim/P_dom"/>
</dbReference>
<organism evidence="12 13">
    <name type="scientific">Seinonella peptonophila</name>
    <dbReference type="NCBI Taxonomy" id="112248"/>
    <lineage>
        <taxon>Bacteria</taxon>
        <taxon>Bacillati</taxon>
        <taxon>Bacillota</taxon>
        <taxon>Bacilli</taxon>
        <taxon>Bacillales</taxon>
        <taxon>Thermoactinomycetaceae</taxon>
        <taxon>Seinonella</taxon>
    </lineage>
</organism>
<reference evidence="12 13" key="1">
    <citation type="submission" date="2016-11" db="EMBL/GenBank/DDBJ databases">
        <authorList>
            <person name="Jaros S."/>
            <person name="Januszkiewicz K."/>
            <person name="Wedrychowicz H."/>
        </authorList>
    </citation>
    <scope>NUCLEOTIDE SEQUENCE [LARGE SCALE GENOMIC DNA]</scope>
    <source>
        <strain evidence="12 13">DSM 44666</strain>
    </source>
</reference>
<dbReference type="PANTHER" id="PTHR45453">
    <property type="entry name" value="PHOSPHATE REGULON SENSOR PROTEIN PHOR"/>
    <property type="match status" value="1"/>
</dbReference>
<dbReference type="PANTHER" id="PTHR45453:SF1">
    <property type="entry name" value="PHOSPHATE REGULON SENSOR PROTEIN PHOR"/>
    <property type="match status" value="1"/>
</dbReference>
<evidence type="ECO:0000256" key="1">
    <source>
        <dbReference type="ARBA" id="ARBA00000085"/>
    </source>
</evidence>
<dbReference type="GO" id="GO:0005524">
    <property type="term" value="F:ATP binding"/>
    <property type="evidence" value="ECO:0007669"/>
    <property type="project" value="UniProtKB-KW"/>
</dbReference>
<dbReference type="EC" id="2.7.13.3" evidence="3"/>
<dbReference type="SMART" id="SM00387">
    <property type="entry name" value="HATPase_c"/>
    <property type="match status" value="1"/>
</dbReference>
<dbReference type="OrthoDB" id="9813151at2"/>
<keyword evidence="4" id="KW-0597">Phosphoprotein</keyword>
<dbReference type="InterPro" id="IPR036097">
    <property type="entry name" value="HisK_dim/P_sf"/>
</dbReference>
<evidence type="ECO:0000256" key="7">
    <source>
        <dbReference type="ARBA" id="ARBA00022777"/>
    </source>
</evidence>
<keyword evidence="10" id="KW-1133">Transmembrane helix</keyword>
<dbReference type="GO" id="GO:0004721">
    <property type="term" value="F:phosphoprotein phosphatase activity"/>
    <property type="evidence" value="ECO:0007669"/>
    <property type="project" value="TreeGrafter"/>
</dbReference>
<dbReference type="Gene3D" id="1.10.287.130">
    <property type="match status" value="1"/>
</dbReference>
<dbReference type="PRINTS" id="PR00344">
    <property type="entry name" value="BCTRLSENSOR"/>
</dbReference>
<evidence type="ECO:0000256" key="9">
    <source>
        <dbReference type="ARBA" id="ARBA00023012"/>
    </source>
</evidence>
<dbReference type="SUPFAM" id="SSF55874">
    <property type="entry name" value="ATPase domain of HSP90 chaperone/DNA topoisomerase II/histidine kinase"/>
    <property type="match status" value="1"/>
</dbReference>
<dbReference type="InterPro" id="IPR004358">
    <property type="entry name" value="Sig_transdc_His_kin-like_C"/>
</dbReference>
<dbReference type="RefSeq" id="WP_073158479.1">
    <property type="nucleotide sequence ID" value="NZ_FQVL01000022.1"/>
</dbReference>
<keyword evidence="7 12" id="KW-0418">Kinase</keyword>
<name>A0A1M5BE97_9BACL</name>
<evidence type="ECO:0000256" key="3">
    <source>
        <dbReference type="ARBA" id="ARBA00012438"/>
    </source>
</evidence>
<dbReference type="EMBL" id="FQVL01000022">
    <property type="protein sequence ID" value="SHF40893.1"/>
    <property type="molecule type" value="Genomic_DNA"/>
</dbReference>
<dbReference type="InterPro" id="IPR050351">
    <property type="entry name" value="BphY/WalK/GraS-like"/>
</dbReference>
<evidence type="ECO:0000256" key="4">
    <source>
        <dbReference type="ARBA" id="ARBA00022553"/>
    </source>
</evidence>
<evidence type="ECO:0000256" key="6">
    <source>
        <dbReference type="ARBA" id="ARBA00022741"/>
    </source>
</evidence>
<dbReference type="Pfam" id="PF00512">
    <property type="entry name" value="HisKA"/>
    <property type="match status" value="1"/>
</dbReference>
<dbReference type="InterPro" id="IPR005467">
    <property type="entry name" value="His_kinase_dom"/>
</dbReference>
<evidence type="ECO:0000313" key="13">
    <source>
        <dbReference type="Proteomes" id="UP000184476"/>
    </source>
</evidence>
<dbReference type="AlphaFoldDB" id="A0A1M5BE97"/>
<dbReference type="GO" id="GO:0005886">
    <property type="term" value="C:plasma membrane"/>
    <property type="evidence" value="ECO:0007669"/>
    <property type="project" value="UniProtKB-SubCell"/>
</dbReference>
<dbReference type="InterPro" id="IPR003594">
    <property type="entry name" value="HATPase_dom"/>
</dbReference>
<keyword evidence="8" id="KW-0067">ATP-binding</keyword>
<dbReference type="GO" id="GO:0000155">
    <property type="term" value="F:phosphorelay sensor kinase activity"/>
    <property type="evidence" value="ECO:0007669"/>
    <property type="project" value="InterPro"/>
</dbReference>
<dbReference type="STRING" id="112248.SAMN05444392_1227"/>
<evidence type="ECO:0000256" key="2">
    <source>
        <dbReference type="ARBA" id="ARBA00004651"/>
    </source>
</evidence>
<dbReference type="Proteomes" id="UP000184476">
    <property type="component" value="Unassembled WGS sequence"/>
</dbReference>
<keyword evidence="10" id="KW-0812">Transmembrane</keyword>
<evidence type="ECO:0000313" key="12">
    <source>
        <dbReference type="EMBL" id="SHF40893.1"/>
    </source>
</evidence>
<evidence type="ECO:0000256" key="5">
    <source>
        <dbReference type="ARBA" id="ARBA00022679"/>
    </source>
</evidence>
<gene>
    <name evidence="12" type="ORF">SAMN05444392_1227</name>
</gene>
<evidence type="ECO:0000256" key="10">
    <source>
        <dbReference type="SAM" id="Phobius"/>
    </source>
</evidence>
<dbReference type="SUPFAM" id="SSF47384">
    <property type="entry name" value="Homodimeric domain of signal transducing histidine kinase"/>
    <property type="match status" value="1"/>
</dbReference>
<keyword evidence="10" id="KW-0472">Membrane</keyword>
<feature type="domain" description="Histidine kinase" evidence="11">
    <location>
        <begin position="222"/>
        <end position="438"/>
    </location>
</feature>
<dbReference type="CDD" id="cd00082">
    <property type="entry name" value="HisKA"/>
    <property type="match status" value="1"/>
</dbReference>
<dbReference type="Pfam" id="PF02518">
    <property type="entry name" value="HATPase_c"/>
    <property type="match status" value="1"/>
</dbReference>
<feature type="transmembrane region" description="Helical" evidence="10">
    <location>
        <begin position="179"/>
        <end position="202"/>
    </location>
</feature>
<comment type="catalytic activity">
    <reaction evidence="1">
        <text>ATP + protein L-histidine = ADP + protein N-phospho-L-histidine.</text>
        <dbReference type="EC" id="2.7.13.3"/>
    </reaction>
</comment>
<dbReference type="SMART" id="SM00388">
    <property type="entry name" value="HisKA"/>
    <property type="match status" value="1"/>
</dbReference>
<accession>A0A1M5BE97</accession>
<dbReference type="PROSITE" id="PS50109">
    <property type="entry name" value="HIS_KIN"/>
    <property type="match status" value="1"/>
</dbReference>
<evidence type="ECO:0000256" key="8">
    <source>
        <dbReference type="ARBA" id="ARBA00022840"/>
    </source>
</evidence>